<dbReference type="SUPFAM" id="SSF54211">
    <property type="entry name" value="Ribosomal protein S5 domain 2-like"/>
    <property type="match status" value="1"/>
</dbReference>
<sequence>MSESDTSYSEGEYDDFNRSILDDDLKQRDGILHSDDDESEPSKDISTDSEPEEAISKRERKQKKPRNLDQDKSTVFIGNLPVLFTEKQVKKIFSSLAPVQSLRFRSVPVDPSSKMPRRAAVITKTLAEGASTKNCYVVLKNSEDVASVVDHFSSSEARTVLGGPFVRVTPAESKDIDHKHSVFVGHIPFNATEEELYNHFASFGEIHNVRIVKDKVTRKGKGFGFITFEDDLSVIAALSLNGSQMGDQQLRVTRAMHPKKAKKGLANQPPSKHPQPRGRQATPSQKSTRSSTSRSQSAPIVKTKRTESASGEKVFSSFFEGIHAKKGTKIAAGEIIHRPANALKEMMENSLDAGATSINVTIKDGGIKLLQIRDDGSGIHMDDLKIICERFTTSKLTKFDDLSNLQTFGFRGEALASISHIAHLSITSLERGSTIAYCASYLDGKILNPETSPRPCASIPGTVITVEDLFYNMLARKNALSSPSEEQARCVEVVSHYAIHYPRVSFTLRKQNEQVPLVATQARNAHGTSATDSDLFKLEIHPIRSVFGTNLSREVVFVEHRISDPIMCEIHGYVSQPSYHSHRGLYIFFINNRLVDCTPLKRAVDDIYRKEFSLPRGCHPFVSLSLFFPQPDCVDHNVHPAKSEVHFLHEERIIGIVTNVIKEKLLAEQKEKTFHVDNIIASQGVSDLPQRRQPETEKRRKTDFQTLLSPPTSTPPNILSDGILSPRQPSQSDDSSSSRPRLTLFRQSSDIVSPHLLSPQRPSPSRMVRTDHTQTPNSLDRFFQKEGSSRAGGDADQDGKVKRGFDEQELDRHAEKRVMSNPSLASPIRSTFTQLTNLEIKAFLLLFHSFSTTLHPLNALVSDLPSWCRTVRSQPSEALVSLLRVGVLVGFVNWEHILFQSGTGLVLANLCSVGQEMMLQAIFSSVLNVIADRARQGRPDDVEKKKPEFIALSPSVSVVSTLFTAVTVLQESAAGRVLLGMDSDLTGEDPASMKLDEEEMRGIAAGGARRLWENRAILERCFGVVLRSEGGRIKNGVGDKDEEDQMDRVHLVAISETIPGFTPDLSVLPLVLLRLTVEVEWEQLDVSGAASERAAVEQISRVLSSIAHQLCGLFFIPREDEESMARRKLARLKQHGKSGSTLGIDEAALAQPSNGSRYSFGSLPEPKFRNQLQHIFIPYVFKHLVPPLSFETDGSITQIADMNRFYKASEIKKYRCDVFSGPLINREQVERLLTEEMSDKTITIKSVRVLLDFFAVDTLRVIQVEKESITESHVAILCFSLHEKDTLLSLVQIAHQIRQQDSRIPIILMGLDSDIWHDEDALQQNWLESILRPSNVLTHQPDPNLPTQLITTSHLSMRKKQAAQSKQIGFLKEPVHCPVLPSDIEIVLRTIGAVDCLYLPALPINIDEVFADNWEEKSEPRFNDPTRNQSSRVVTERARRMGEESIGFGALKGIADVGEQSDVLMEEERLKKWKYSTEVMTQICRIAMMHSFTQEKRKWFHVFKKNPDLRPDIESSQMIPLSPKRLDLRFKGLLQVPPPNKLPPHPLHSREMIEHLIAVYEGRIVENILTTFKLQKINGMDGVKSILRTTKKKQIEDRVKLTTVEAALLEAIEEQTQQDEANNAAGATPSGRVRAFSVTSSPSTIKVNAPQIAGANTTGTDPTLTSSTDKLLPQTQQSDGQTPNTDTQQGTVEPLCLLRVENLPVKPSQLCPELDLSYNAIVALPEEHLAQFNHVVYLNLSFNGLTSLPNSLAALKSLKRLSLGSNFFASFNTVLPASLISLNLSSNLLNEHSIFTRTTPPNLEEIDLSFNVLKDIPDSILKINTLLSLTLTGNQITVLSPVVDKCFPELLHLGLAGNHLQSIPASTKIPSLMSLSIEYNQLVEVPMHSFFHKAKQKHVSLVGNFLAQLPANLSFWQFVTFLDLSENKLNSLPDGISACANLEVLLLKRNLFTKLPEHLDNVPKLSYLDVSFNKLVLLAATKINLGKTITVLNLSGNELVALPNQLNNLTSLSRLIVSDNLLQVIPESLASCDHLSYVDVSKNPFIAPPPNLLSSHEIKIKFANTPLSDRLDGITEASVKWICQTLRSHHQPLTPAESIGRFISSLPNPVTEQDEHKVLMKIETALMIPKNYDFNSESDTEAPSALPTPTAAKTPKGGKTPKNPGKPKQSADHKVHKTWTEALRGAPNAPHAPTIPEDGLKPLTQKPRMMRGKKGGVDHVQFMSPSTGNVGGAAFKFRDKNDKEFAKIRSLLRRLKKKTLEKKRRIREEEKKKKMEKKLAKLRAQKAQALRGGTIEDDSDTDFDTDSGDDTTLSSSDSSSDSSSNSWSATDSDSEGKEKEDKLDKAAVAMIEELPADGRNRRELNDALLDYRKTIKRHQELFGKGADKPTETIVEKQPPQKQPMSEAEERRRQELQKRKKEEETKLEQSQLASEKREQEKQAQQLATILAQTTPAKKKEESDSSVSDSSGSYETDSESESESETDDEKARKEEEEARKKKEEEEARMKKEKLEQMKRIQEQKARALQIKAEREAAAKAKQSGNLPPPPAPSNPSPPNLPPPPSDTQPPSSSLPPPPSSLPPPPSSLSPSPTDLPPPPTDLPPPPSADTPLPLPPPPSAPPSAPKPTPKAATAPAPKTTPKVLPKTTPAAPKPKPAAPKQVQQAPADSLPPPPPAPPPGDGLSEADLKKQREEEMKKKKMEQMKKIQEQREKALQIKKQREEEAKKKEEEERLRREEEQKKRIPPPPAREESEDSSEETSESSSSISIHSGNSSDDDSD</sequence>
<evidence type="ECO:0000256" key="8">
    <source>
        <dbReference type="PROSITE-ProRule" id="PRU00176"/>
    </source>
</evidence>
<keyword evidence="8" id="KW-0694">RNA-binding</keyword>
<feature type="compositionally biased region" description="Polar residues" evidence="9">
    <location>
        <begin position="1673"/>
        <end position="1689"/>
    </location>
</feature>
<dbReference type="InterPro" id="IPR032675">
    <property type="entry name" value="LRR_dom_sf"/>
</dbReference>
<feature type="region of interest" description="Disordered" evidence="9">
    <location>
        <begin position="2257"/>
        <end position="2363"/>
    </location>
</feature>
<dbReference type="Gene3D" id="3.30.70.330">
    <property type="match status" value="2"/>
</dbReference>
<evidence type="ECO:0000256" key="3">
    <source>
        <dbReference type="ARBA" id="ARBA00022614"/>
    </source>
</evidence>
<dbReference type="SMART" id="SM00360">
    <property type="entry name" value="RRM"/>
    <property type="match status" value="2"/>
</dbReference>
<dbReference type="Gene3D" id="3.30.565.10">
    <property type="entry name" value="Histidine kinase-like ATPase, C-terminal domain"/>
    <property type="match status" value="1"/>
</dbReference>
<feature type="compositionally biased region" description="Low complexity" evidence="9">
    <location>
        <begin position="2147"/>
        <end position="2168"/>
    </location>
</feature>
<feature type="compositionally biased region" description="Polar residues" evidence="9">
    <location>
        <begin position="1637"/>
        <end position="1646"/>
    </location>
</feature>
<feature type="compositionally biased region" description="Pro residues" evidence="9">
    <location>
        <begin position="2667"/>
        <end position="2678"/>
    </location>
</feature>
<dbReference type="SMART" id="SM00369">
    <property type="entry name" value="LRR_TYP"/>
    <property type="match status" value="9"/>
</dbReference>
<dbReference type="Pfam" id="PF01119">
    <property type="entry name" value="DNA_mis_repair"/>
    <property type="match status" value="1"/>
</dbReference>
<dbReference type="InterPro" id="IPR034221">
    <property type="entry name" value="RBM34_RRM2"/>
</dbReference>
<feature type="region of interest" description="Disordered" evidence="9">
    <location>
        <begin position="2378"/>
        <end position="2778"/>
    </location>
</feature>
<keyword evidence="4" id="KW-0677">Repeat</keyword>
<dbReference type="Gene3D" id="3.40.50.300">
    <property type="entry name" value="P-loop containing nucleotide triphosphate hydrolases"/>
    <property type="match status" value="1"/>
</dbReference>
<feature type="compositionally biased region" description="Acidic residues" evidence="9">
    <location>
        <begin position="2474"/>
        <end position="2486"/>
    </location>
</feature>
<evidence type="ECO:0000256" key="7">
    <source>
        <dbReference type="ARBA" id="ARBA00023242"/>
    </source>
</evidence>
<dbReference type="SUPFAM" id="SSF54928">
    <property type="entry name" value="RNA-binding domain, RBD"/>
    <property type="match status" value="2"/>
</dbReference>
<accession>A0ABQ9XK10</accession>
<feature type="region of interest" description="Disordered" evidence="9">
    <location>
        <begin position="2136"/>
        <end position="2205"/>
    </location>
</feature>
<dbReference type="InterPro" id="IPR013507">
    <property type="entry name" value="DNA_mismatch_S5_2-like"/>
</dbReference>
<evidence type="ECO:0000256" key="6">
    <source>
        <dbReference type="ARBA" id="ARBA00023204"/>
    </source>
</evidence>
<dbReference type="CDD" id="cd12395">
    <property type="entry name" value="RRM2_RBM34"/>
    <property type="match status" value="1"/>
</dbReference>
<feature type="compositionally biased region" description="Basic and acidic residues" evidence="9">
    <location>
        <begin position="2407"/>
        <end position="2426"/>
    </location>
</feature>
<dbReference type="InterPro" id="IPR014721">
    <property type="entry name" value="Ribsml_uS5_D2-typ_fold_subgr"/>
</dbReference>
<name>A0ABQ9XK10_9EUKA</name>
<feature type="compositionally biased region" description="Basic and acidic residues" evidence="9">
    <location>
        <begin position="689"/>
        <end position="703"/>
    </location>
</feature>
<dbReference type="InterPro" id="IPR014762">
    <property type="entry name" value="DNA_mismatch_repair_CS"/>
</dbReference>
<dbReference type="Pfam" id="PF13589">
    <property type="entry name" value="HATPase_c_3"/>
    <property type="match status" value="1"/>
</dbReference>
<keyword evidence="3" id="KW-0433">Leucine-rich repeat</keyword>
<dbReference type="Proteomes" id="UP001281761">
    <property type="component" value="Unassembled WGS sequence"/>
</dbReference>
<evidence type="ECO:0000256" key="5">
    <source>
        <dbReference type="ARBA" id="ARBA00022763"/>
    </source>
</evidence>
<feature type="compositionally biased region" description="Low complexity" evidence="9">
    <location>
        <begin position="2441"/>
        <end position="2454"/>
    </location>
</feature>
<feature type="compositionally biased region" description="Low complexity" evidence="9">
    <location>
        <begin position="2760"/>
        <end position="2772"/>
    </location>
</feature>
<feature type="domain" description="RRM" evidence="10">
    <location>
        <begin position="73"/>
        <end position="173"/>
    </location>
</feature>
<feature type="compositionally biased region" description="Low complexity" evidence="9">
    <location>
        <begin position="2627"/>
        <end position="2648"/>
    </location>
</feature>
<feature type="compositionally biased region" description="Basic and acidic residues" evidence="9">
    <location>
        <begin position="15"/>
        <end position="46"/>
    </location>
</feature>
<dbReference type="CDD" id="cd22249">
    <property type="entry name" value="UDM1_RNF168_RNF169-like"/>
    <property type="match status" value="1"/>
</dbReference>
<feature type="compositionally biased region" description="Low complexity" evidence="9">
    <location>
        <begin position="706"/>
        <end position="741"/>
    </location>
</feature>
<gene>
    <name evidence="11" type="ORF">BLNAU_12236</name>
</gene>
<dbReference type="Pfam" id="PF16413">
    <property type="entry name" value="Mlh1_C"/>
    <property type="match status" value="1"/>
</dbReference>
<feature type="compositionally biased region" description="Basic and acidic residues" evidence="9">
    <location>
        <begin position="2266"/>
        <end position="2279"/>
    </location>
</feature>
<feature type="compositionally biased region" description="Basic and acidic residues" evidence="9">
    <location>
        <begin position="2684"/>
        <end position="2740"/>
    </location>
</feature>
<dbReference type="InterPro" id="IPR003591">
    <property type="entry name" value="Leu-rich_rpt_typical-subtyp"/>
</dbReference>
<dbReference type="NCBIfam" id="TIGR00585">
    <property type="entry name" value="mutl"/>
    <property type="match status" value="1"/>
</dbReference>
<evidence type="ECO:0000256" key="9">
    <source>
        <dbReference type="SAM" id="MobiDB-lite"/>
    </source>
</evidence>
<feature type="compositionally biased region" description="Basic and acidic residues" evidence="9">
    <location>
        <begin position="2487"/>
        <end position="2536"/>
    </location>
</feature>
<dbReference type="InterPro" id="IPR036890">
    <property type="entry name" value="HATPase_C_sf"/>
</dbReference>
<proteinExistence type="inferred from homology"/>
<dbReference type="InterPro" id="IPR032189">
    <property type="entry name" value="Mlh1_C"/>
</dbReference>
<dbReference type="SUPFAM" id="SSF55874">
    <property type="entry name" value="ATPase domain of HSP90 chaperone/DNA topoisomerase II/histidine kinase"/>
    <property type="match status" value="1"/>
</dbReference>
<dbReference type="PROSITE" id="PS00058">
    <property type="entry name" value="DNA_MISMATCH_REPAIR_1"/>
    <property type="match status" value="1"/>
</dbReference>
<evidence type="ECO:0000259" key="10">
    <source>
        <dbReference type="PROSITE" id="PS50102"/>
    </source>
</evidence>
<dbReference type="Pfam" id="PF00076">
    <property type="entry name" value="RRM_1"/>
    <property type="match status" value="1"/>
</dbReference>
<dbReference type="InterPro" id="IPR027417">
    <property type="entry name" value="P-loop_NTPase"/>
</dbReference>
<dbReference type="SMART" id="SM01340">
    <property type="entry name" value="DNA_mis_repair"/>
    <property type="match status" value="1"/>
</dbReference>
<comment type="subcellular location">
    <subcellularLocation>
        <location evidence="1">Nucleus</location>
    </subcellularLocation>
</comment>
<dbReference type="InterPro" id="IPR035979">
    <property type="entry name" value="RBD_domain_sf"/>
</dbReference>
<dbReference type="EMBL" id="JARBJD010000099">
    <property type="protein sequence ID" value="KAK2952768.1"/>
    <property type="molecule type" value="Genomic_DNA"/>
</dbReference>
<keyword evidence="12" id="KW-1185">Reference proteome</keyword>
<comment type="similarity">
    <text evidence="2">Belongs to the DNA mismatch repair MutL/HexB family.</text>
</comment>
<keyword evidence="7" id="KW-0539">Nucleus</keyword>
<dbReference type="Gene3D" id="3.80.10.10">
    <property type="entry name" value="Ribonuclease Inhibitor"/>
    <property type="match status" value="3"/>
</dbReference>
<keyword evidence="5" id="KW-0227">DNA damage</keyword>
<dbReference type="PANTHER" id="PTHR10073">
    <property type="entry name" value="DNA MISMATCH REPAIR PROTEIN MLH, PMS, MUTL"/>
    <property type="match status" value="1"/>
</dbReference>
<dbReference type="InterPro" id="IPR000504">
    <property type="entry name" value="RRM_dom"/>
</dbReference>
<feature type="compositionally biased region" description="Acidic residues" evidence="9">
    <location>
        <begin position="2295"/>
        <end position="2309"/>
    </location>
</feature>
<feature type="compositionally biased region" description="Low complexity" evidence="9">
    <location>
        <begin position="2310"/>
        <end position="2331"/>
    </location>
</feature>
<feature type="region of interest" description="Disordered" evidence="9">
    <location>
        <begin position="685"/>
        <end position="801"/>
    </location>
</feature>
<comment type="caution">
    <text evidence="11">The sequence shown here is derived from an EMBL/GenBank/DDBJ whole genome shotgun (WGS) entry which is preliminary data.</text>
</comment>
<evidence type="ECO:0000256" key="2">
    <source>
        <dbReference type="ARBA" id="ARBA00006082"/>
    </source>
</evidence>
<feature type="region of interest" description="Disordered" evidence="9">
    <location>
        <begin position="256"/>
        <end position="306"/>
    </location>
</feature>
<evidence type="ECO:0000313" key="12">
    <source>
        <dbReference type="Proteomes" id="UP001281761"/>
    </source>
</evidence>
<dbReference type="PROSITE" id="PS51450">
    <property type="entry name" value="LRR"/>
    <property type="match status" value="1"/>
</dbReference>
<dbReference type="InterPro" id="IPR012677">
    <property type="entry name" value="Nucleotide-bd_a/b_plait_sf"/>
</dbReference>
<evidence type="ECO:0000256" key="4">
    <source>
        <dbReference type="ARBA" id="ARBA00022737"/>
    </source>
</evidence>
<feature type="compositionally biased region" description="Low complexity" evidence="9">
    <location>
        <begin position="2463"/>
        <end position="2473"/>
    </location>
</feature>
<dbReference type="InterPro" id="IPR001611">
    <property type="entry name" value="Leu-rich_rpt"/>
</dbReference>
<feature type="compositionally biased region" description="Low complexity" evidence="9">
    <location>
        <begin position="284"/>
        <end position="297"/>
    </location>
</feature>
<dbReference type="SUPFAM" id="SSF52058">
    <property type="entry name" value="L domain-like"/>
    <property type="match status" value="1"/>
</dbReference>
<dbReference type="SMART" id="SM00364">
    <property type="entry name" value="LRR_BAC"/>
    <property type="match status" value="10"/>
</dbReference>
<dbReference type="PANTHER" id="PTHR10073:SF12">
    <property type="entry name" value="DNA MISMATCH REPAIR PROTEIN MLH1"/>
    <property type="match status" value="1"/>
</dbReference>
<dbReference type="InterPro" id="IPR020568">
    <property type="entry name" value="Ribosomal_Su5_D2-typ_SF"/>
</dbReference>
<feature type="compositionally biased region" description="Low complexity" evidence="9">
    <location>
        <begin position="1657"/>
        <end position="1669"/>
    </location>
</feature>
<protein>
    <submittedName>
        <fullName evidence="11">DNA mismatch repair protein Mlh1</fullName>
    </submittedName>
</protein>
<dbReference type="CDD" id="cd16926">
    <property type="entry name" value="HATPase_MutL-MLH-PMS-like"/>
    <property type="match status" value="1"/>
</dbReference>
<evidence type="ECO:0000313" key="11">
    <source>
        <dbReference type="EMBL" id="KAK2952768.1"/>
    </source>
</evidence>
<feature type="region of interest" description="Disordered" evidence="9">
    <location>
        <begin position="1"/>
        <end position="70"/>
    </location>
</feature>
<dbReference type="Gene3D" id="3.30.230.10">
    <property type="match status" value="1"/>
</dbReference>
<feature type="compositionally biased region" description="Pro residues" evidence="9">
    <location>
        <begin position="2544"/>
        <end position="2626"/>
    </location>
</feature>
<reference evidence="11 12" key="1">
    <citation type="journal article" date="2022" name="bioRxiv">
        <title>Genomics of Preaxostyla Flagellates Illuminates Evolutionary Transitions and the Path Towards Mitochondrial Loss.</title>
        <authorList>
            <person name="Novak L.V.F."/>
            <person name="Treitli S.C."/>
            <person name="Pyrih J."/>
            <person name="Halakuc P."/>
            <person name="Pipaliya S.V."/>
            <person name="Vacek V."/>
            <person name="Brzon O."/>
            <person name="Soukal P."/>
            <person name="Eme L."/>
            <person name="Dacks J.B."/>
            <person name="Karnkowska A."/>
            <person name="Elias M."/>
            <person name="Hampl V."/>
        </authorList>
    </citation>
    <scope>NUCLEOTIDE SEQUENCE [LARGE SCALE GENOMIC DNA]</scope>
    <source>
        <strain evidence="11">NAU3</strain>
        <tissue evidence="11">Gut</tissue>
    </source>
</reference>
<feature type="domain" description="RRM" evidence="10">
    <location>
        <begin position="180"/>
        <end position="257"/>
    </location>
</feature>
<dbReference type="InterPro" id="IPR038973">
    <property type="entry name" value="MutL/Mlh/Pms-like"/>
</dbReference>
<evidence type="ECO:0000256" key="1">
    <source>
        <dbReference type="ARBA" id="ARBA00004123"/>
    </source>
</evidence>
<dbReference type="InterPro" id="IPR002099">
    <property type="entry name" value="MutL/Mlh/PMS"/>
</dbReference>
<organism evidence="11 12">
    <name type="scientific">Blattamonas nauphoetae</name>
    <dbReference type="NCBI Taxonomy" id="2049346"/>
    <lineage>
        <taxon>Eukaryota</taxon>
        <taxon>Metamonada</taxon>
        <taxon>Preaxostyla</taxon>
        <taxon>Oxymonadida</taxon>
        <taxon>Blattamonas</taxon>
    </lineage>
</organism>
<dbReference type="PROSITE" id="PS50102">
    <property type="entry name" value="RRM"/>
    <property type="match status" value="2"/>
</dbReference>
<feature type="compositionally biased region" description="Acidic residues" evidence="9">
    <location>
        <begin position="2750"/>
        <end position="2759"/>
    </location>
</feature>
<feature type="compositionally biased region" description="Low complexity" evidence="9">
    <location>
        <begin position="2656"/>
        <end position="2666"/>
    </location>
</feature>
<feature type="region of interest" description="Disordered" evidence="9">
    <location>
        <begin position="1615"/>
        <end position="1689"/>
    </location>
</feature>
<dbReference type="PRINTS" id="PR01217">
    <property type="entry name" value="PRICHEXTENSN"/>
</dbReference>
<keyword evidence="6" id="KW-0234">DNA repair</keyword>
<feature type="compositionally biased region" description="Basic and acidic residues" evidence="9">
    <location>
        <begin position="2334"/>
        <end position="2345"/>
    </location>
</feature>
<dbReference type="Pfam" id="PF13855">
    <property type="entry name" value="LRR_8"/>
    <property type="match status" value="3"/>
</dbReference>
<feature type="compositionally biased region" description="Basic and acidic residues" evidence="9">
    <location>
        <begin position="2378"/>
        <end position="2394"/>
    </location>
</feature>